<protein>
    <submittedName>
        <fullName evidence="2">PEP-CTERM sorting domain-containing protein</fullName>
    </submittedName>
</protein>
<evidence type="ECO:0000259" key="1">
    <source>
        <dbReference type="Pfam" id="PF07589"/>
    </source>
</evidence>
<dbReference type="InterPro" id="IPR013424">
    <property type="entry name" value="Ice-binding_C"/>
</dbReference>
<proteinExistence type="predicted"/>
<keyword evidence="3" id="KW-1185">Reference proteome</keyword>
<evidence type="ECO:0000313" key="2">
    <source>
        <dbReference type="EMBL" id="MCV2370105.1"/>
    </source>
</evidence>
<feature type="domain" description="Ice-binding protein C-terminal" evidence="1">
    <location>
        <begin position="62"/>
        <end position="86"/>
    </location>
</feature>
<gene>
    <name evidence="2" type="ORF">LNV07_18640</name>
</gene>
<dbReference type="NCBIfam" id="TIGR02595">
    <property type="entry name" value="PEP_CTERM"/>
    <property type="match status" value="1"/>
</dbReference>
<dbReference type="EMBL" id="JAJIRN010000008">
    <property type="protein sequence ID" value="MCV2370105.1"/>
    <property type="molecule type" value="Genomic_DNA"/>
</dbReference>
<evidence type="ECO:0000313" key="3">
    <source>
        <dbReference type="Proteomes" id="UP001209701"/>
    </source>
</evidence>
<dbReference type="Proteomes" id="UP001209701">
    <property type="component" value="Unassembled WGS sequence"/>
</dbReference>
<name>A0ABT2YJK4_9BURK</name>
<dbReference type="RefSeq" id="WP_263572683.1">
    <property type="nucleotide sequence ID" value="NZ_JAJIRN010000008.1"/>
</dbReference>
<sequence>MIDFQNGNFFVAGSVIPDQTIAFVVDQNITINGITKSVAFSFSTQIGADDDHLFVIQASVNAVPEPASYAMLLAGLGLLGFATKRRQGV</sequence>
<dbReference type="Pfam" id="PF07589">
    <property type="entry name" value="PEP-CTERM"/>
    <property type="match status" value="1"/>
</dbReference>
<organism evidence="2 3">
    <name type="scientific">Roseateles oligotrophus</name>
    <dbReference type="NCBI Taxonomy" id="1769250"/>
    <lineage>
        <taxon>Bacteria</taxon>
        <taxon>Pseudomonadati</taxon>
        <taxon>Pseudomonadota</taxon>
        <taxon>Betaproteobacteria</taxon>
        <taxon>Burkholderiales</taxon>
        <taxon>Sphaerotilaceae</taxon>
        <taxon>Roseateles</taxon>
    </lineage>
</organism>
<comment type="caution">
    <text evidence="2">The sequence shown here is derived from an EMBL/GenBank/DDBJ whole genome shotgun (WGS) entry which is preliminary data.</text>
</comment>
<accession>A0ABT2YJK4</accession>
<reference evidence="2 3" key="1">
    <citation type="submission" date="2021-11" db="EMBL/GenBank/DDBJ databases">
        <authorList>
            <person name="Liang Q."/>
            <person name="Mou H."/>
            <person name="Liu Z."/>
        </authorList>
    </citation>
    <scope>NUCLEOTIDE SEQUENCE [LARGE SCALE GENOMIC DNA]</scope>
    <source>
        <strain evidence="2 3">CHU3</strain>
    </source>
</reference>